<sequence length="120" mass="13878">MMVEHSVLQIANKCPFLIHGYAAFQTDRYFLQSNGIIHRNLKPENILLTSDGHVKITDFGLSVKDVFEHTKVFGQAGTTGYMAPEMLQDCFYNQSVDWFALGIILYEMLTRKHPFHNVYY</sequence>
<gene>
    <name evidence="7" type="ORF">AB205_0204840</name>
</gene>
<evidence type="ECO:0000256" key="5">
    <source>
        <dbReference type="ARBA" id="ARBA00022840"/>
    </source>
</evidence>
<keyword evidence="5" id="KW-0067">ATP-binding</keyword>
<evidence type="ECO:0000259" key="6">
    <source>
        <dbReference type="PROSITE" id="PS50011"/>
    </source>
</evidence>
<evidence type="ECO:0000256" key="4">
    <source>
        <dbReference type="ARBA" id="ARBA00022777"/>
    </source>
</evidence>
<evidence type="ECO:0000313" key="7">
    <source>
        <dbReference type="EMBL" id="PIO24119.1"/>
    </source>
</evidence>
<keyword evidence="1" id="KW-0723">Serine/threonine-protein kinase</keyword>
<name>A0A2G9R8E3_AQUCT</name>
<dbReference type="GO" id="GO:0004674">
    <property type="term" value="F:protein serine/threonine kinase activity"/>
    <property type="evidence" value="ECO:0007669"/>
    <property type="project" value="UniProtKB-KW"/>
</dbReference>
<organism evidence="7 8">
    <name type="scientific">Aquarana catesbeiana</name>
    <name type="common">American bullfrog</name>
    <name type="synonym">Rana catesbeiana</name>
    <dbReference type="NCBI Taxonomy" id="8400"/>
    <lineage>
        <taxon>Eukaryota</taxon>
        <taxon>Metazoa</taxon>
        <taxon>Chordata</taxon>
        <taxon>Craniata</taxon>
        <taxon>Vertebrata</taxon>
        <taxon>Euteleostomi</taxon>
        <taxon>Amphibia</taxon>
        <taxon>Batrachia</taxon>
        <taxon>Anura</taxon>
        <taxon>Neobatrachia</taxon>
        <taxon>Ranoidea</taxon>
        <taxon>Ranidae</taxon>
        <taxon>Aquarana</taxon>
    </lineage>
</organism>
<evidence type="ECO:0000256" key="3">
    <source>
        <dbReference type="ARBA" id="ARBA00022741"/>
    </source>
</evidence>
<protein>
    <recommendedName>
        <fullName evidence="6">Protein kinase domain-containing protein</fullName>
    </recommendedName>
</protein>
<evidence type="ECO:0000313" key="8">
    <source>
        <dbReference type="Proteomes" id="UP000228934"/>
    </source>
</evidence>
<dbReference type="EMBL" id="KV951610">
    <property type="protein sequence ID" value="PIO24119.1"/>
    <property type="molecule type" value="Genomic_DNA"/>
</dbReference>
<dbReference type="SMART" id="SM00220">
    <property type="entry name" value="S_TKc"/>
    <property type="match status" value="1"/>
</dbReference>
<accession>A0A2G9R8E3</accession>
<dbReference type="PANTHER" id="PTHR24351">
    <property type="entry name" value="RIBOSOMAL PROTEIN S6 KINASE"/>
    <property type="match status" value="1"/>
</dbReference>
<dbReference type="Proteomes" id="UP000228934">
    <property type="component" value="Unassembled WGS sequence"/>
</dbReference>
<keyword evidence="2" id="KW-0808">Transferase</keyword>
<keyword evidence="3" id="KW-0547">Nucleotide-binding</keyword>
<dbReference type="PROSITE" id="PS50011">
    <property type="entry name" value="PROTEIN_KINASE_DOM"/>
    <property type="match status" value="1"/>
</dbReference>
<dbReference type="OrthoDB" id="10252171at2759"/>
<evidence type="ECO:0000256" key="2">
    <source>
        <dbReference type="ARBA" id="ARBA00022679"/>
    </source>
</evidence>
<dbReference type="Gene3D" id="1.10.510.10">
    <property type="entry name" value="Transferase(Phosphotransferase) domain 1"/>
    <property type="match status" value="1"/>
</dbReference>
<evidence type="ECO:0000256" key="1">
    <source>
        <dbReference type="ARBA" id="ARBA00022527"/>
    </source>
</evidence>
<dbReference type="InterPro" id="IPR011009">
    <property type="entry name" value="Kinase-like_dom_sf"/>
</dbReference>
<keyword evidence="8" id="KW-1185">Reference proteome</keyword>
<keyword evidence="4" id="KW-0418">Kinase</keyword>
<dbReference type="SUPFAM" id="SSF56112">
    <property type="entry name" value="Protein kinase-like (PK-like)"/>
    <property type="match status" value="1"/>
</dbReference>
<proteinExistence type="predicted"/>
<dbReference type="InterPro" id="IPR000719">
    <property type="entry name" value="Prot_kinase_dom"/>
</dbReference>
<feature type="domain" description="Protein kinase" evidence="6">
    <location>
        <begin position="1"/>
        <end position="120"/>
    </location>
</feature>
<reference evidence="8" key="1">
    <citation type="journal article" date="2017" name="Nat. Commun.">
        <title>The North American bullfrog draft genome provides insight into hormonal regulation of long noncoding RNA.</title>
        <authorList>
            <person name="Hammond S.A."/>
            <person name="Warren R.L."/>
            <person name="Vandervalk B.P."/>
            <person name="Kucuk E."/>
            <person name="Khan H."/>
            <person name="Gibb E.A."/>
            <person name="Pandoh P."/>
            <person name="Kirk H."/>
            <person name="Zhao Y."/>
            <person name="Jones M."/>
            <person name="Mungall A.J."/>
            <person name="Coope R."/>
            <person name="Pleasance S."/>
            <person name="Moore R.A."/>
            <person name="Holt R.A."/>
            <person name="Round J.M."/>
            <person name="Ohora S."/>
            <person name="Walle B.V."/>
            <person name="Veldhoen N."/>
            <person name="Helbing C.C."/>
            <person name="Birol I."/>
        </authorList>
    </citation>
    <scope>NUCLEOTIDE SEQUENCE [LARGE SCALE GENOMIC DNA]</scope>
</reference>
<dbReference type="AlphaFoldDB" id="A0A2G9R8E3"/>
<dbReference type="Pfam" id="PF00069">
    <property type="entry name" value="Pkinase"/>
    <property type="match status" value="1"/>
</dbReference>
<dbReference type="GO" id="GO:0005524">
    <property type="term" value="F:ATP binding"/>
    <property type="evidence" value="ECO:0007669"/>
    <property type="project" value="UniProtKB-KW"/>
</dbReference>